<dbReference type="PANTHER" id="PTHR10844">
    <property type="entry name" value="CAVEOLIN"/>
    <property type="match status" value="1"/>
</dbReference>
<comment type="subcellular location">
    <subcellularLocation>
        <location evidence="1 6">Cell membrane</location>
        <topology evidence="1 6">Peripheral membrane protein</topology>
    </subcellularLocation>
    <subcellularLocation>
        <location evidence="6">Golgi apparatus membrane</location>
        <topology evidence="6">Peripheral membrane protein</topology>
    </subcellularLocation>
    <subcellularLocation>
        <location evidence="6">Membrane</location>
        <location evidence="6">Caveola</location>
        <topology evidence="6">Peripheral membrane protein</topology>
    </subcellularLocation>
</comment>
<keyword evidence="4 6" id="KW-0333">Golgi apparatus</keyword>
<name>A0ABD0LAA8_9CAEN</name>
<keyword evidence="8" id="KW-1185">Reference proteome</keyword>
<reference evidence="7 8" key="1">
    <citation type="journal article" date="2023" name="Sci. Data">
        <title>Genome assembly of the Korean intertidal mud-creeper Batillaria attramentaria.</title>
        <authorList>
            <person name="Patra A.K."/>
            <person name="Ho P.T."/>
            <person name="Jun S."/>
            <person name="Lee S.J."/>
            <person name="Kim Y."/>
            <person name="Won Y.J."/>
        </authorList>
    </citation>
    <scope>NUCLEOTIDE SEQUENCE [LARGE SCALE GENOMIC DNA]</scope>
    <source>
        <strain evidence="7">Wonlab-2016</strain>
    </source>
</reference>
<dbReference type="PANTHER" id="PTHR10844:SF19">
    <property type="entry name" value="CAVEOLIN-2"/>
    <property type="match status" value="1"/>
</dbReference>
<evidence type="ECO:0000256" key="1">
    <source>
        <dbReference type="ARBA" id="ARBA00004202"/>
    </source>
</evidence>
<comment type="similarity">
    <text evidence="2 6">Belongs to the caveolin family.</text>
</comment>
<evidence type="ECO:0000256" key="2">
    <source>
        <dbReference type="ARBA" id="ARBA00010988"/>
    </source>
</evidence>
<dbReference type="InterPro" id="IPR018361">
    <property type="entry name" value="Caveolin_CS"/>
</dbReference>
<comment type="caution">
    <text evidence="7">The sequence shown here is derived from an EMBL/GenBank/DDBJ whole genome shotgun (WGS) entry which is preliminary data.</text>
</comment>
<dbReference type="InterPro" id="IPR001612">
    <property type="entry name" value="Caveolin"/>
</dbReference>
<dbReference type="AlphaFoldDB" id="A0ABD0LAA8"/>
<evidence type="ECO:0000256" key="3">
    <source>
        <dbReference type="ARBA" id="ARBA00022475"/>
    </source>
</evidence>
<evidence type="ECO:0000256" key="4">
    <source>
        <dbReference type="ARBA" id="ARBA00023034"/>
    </source>
</evidence>
<keyword evidence="3 6" id="KW-1003">Cell membrane</keyword>
<dbReference type="EMBL" id="JACVVK020000069">
    <property type="protein sequence ID" value="KAK7496150.1"/>
    <property type="molecule type" value="Genomic_DNA"/>
</dbReference>
<evidence type="ECO:0000256" key="5">
    <source>
        <dbReference type="ARBA" id="ARBA00023136"/>
    </source>
</evidence>
<dbReference type="Proteomes" id="UP001519460">
    <property type="component" value="Unassembled WGS sequence"/>
</dbReference>
<sequence>MDSFREVDLVNRDPNDLNSHVKVSFEDVIAEPDSSHSLDCVWTCSHSVFECSKGCWYKFLTLCFSLPISFFWGIEFAYITFDHVWQFTPALRVFSIHCGSAQKFFTVCLQCCLGPICETCGLFFSQITVKNS</sequence>
<protein>
    <recommendedName>
        <fullName evidence="6">Caveolin</fullName>
    </recommendedName>
</protein>
<proteinExistence type="inferred from homology"/>
<accession>A0ABD0LAA8</accession>
<evidence type="ECO:0000313" key="8">
    <source>
        <dbReference type="Proteomes" id="UP001519460"/>
    </source>
</evidence>
<evidence type="ECO:0000256" key="6">
    <source>
        <dbReference type="RuleBase" id="RU000680"/>
    </source>
</evidence>
<evidence type="ECO:0000313" key="7">
    <source>
        <dbReference type="EMBL" id="KAK7496150.1"/>
    </source>
</evidence>
<dbReference type="GO" id="GO:0005901">
    <property type="term" value="C:caveola"/>
    <property type="evidence" value="ECO:0007669"/>
    <property type="project" value="UniProtKB-SubCell"/>
</dbReference>
<keyword evidence="5 6" id="KW-0472">Membrane</keyword>
<gene>
    <name evidence="7" type="ORF">BaRGS_00012560</name>
</gene>
<comment type="function">
    <text evidence="6">May act as a scaffolding protein within caveolar membranes. Interacts directly with G-protein alpha subunits and can functionally regulate their activity.</text>
</comment>
<organism evidence="7 8">
    <name type="scientific">Batillaria attramentaria</name>
    <dbReference type="NCBI Taxonomy" id="370345"/>
    <lineage>
        <taxon>Eukaryota</taxon>
        <taxon>Metazoa</taxon>
        <taxon>Spiralia</taxon>
        <taxon>Lophotrochozoa</taxon>
        <taxon>Mollusca</taxon>
        <taxon>Gastropoda</taxon>
        <taxon>Caenogastropoda</taxon>
        <taxon>Sorbeoconcha</taxon>
        <taxon>Cerithioidea</taxon>
        <taxon>Batillariidae</taxon>
        <taxon>Batillaria</taxon>
    </lineage>
</organism>
<dbReference type="PROSITE" id="PS01210">
    <property type="entry name" value="CAVEOLIN"/>
    <property type="match status" value="1"/>
</dbReference>
<dbReference type="GO" id="GO:0000139">
    <property type="term" value="C:Golgi membrane"/>
    <property type="evidence" value="ECO:0007669"/>
    <property type="project" value="UniProtKB-SubCell"/>
</dbReference>
<dbReference type="Pfam" id="PF01146">
    <property type="entry name" value="Caveolin"/>
    <property type="match status" value="1"/>
</dbReference>